<organism evidence="2 3">
    <name type="scientific">Effrenium voratum</name>
    <dbReference type="NCBI Taxonomy" id="2562239"/>
    <lineage>
        <taxon>Eukaryota</taxon>
        <taxon>Sar</taxon>
        <taxon>Alveolata</taxon>
        <taxon>Dinophyceae</taxon>
        <taxon>Suessiales</taxon>
        <taxon>Symbiodiniaceae</taxon>
        <taxon>Effrenium</taxon>
    </lineage>
</organism>
<sequence length="651" mass="73254">MASARHRSCWLFSWLVLLLLHLQCSTFLSWPKAVRRATELRAAADERWWCVAGGVKSKLRQAFCSKMQTDDVPLLADFDTYATSLPVREVDCGVPIKLFETPFYVTDRGMNEFAERISSRAAVIRSRVAYVAAAGGSGKSSSVLPGFLQSIDMGTGLNFTHYVYMPFHNNDGNNHRKVTVPADSGEDFRRDLGAAYMRDCFRAQAFETPGALGSETYIQIWELPVRSSRFRLLPRFWRARLGTFRQTQALLAEDVRRFMKRSPDGVLLLHIDEHLKMCEDVEFRKGAMAVMASLPQARVVATFTDIIPQPAVGSETCRSPVAKLCLDVKTVTERLPRLKVPMAETADERRLLASLRVSLGLALSNLGLAGLHVKDERLEAFLDRFECLAKTGDKDEVYRKCIQHCSEQWMQKGPRECRHLVDLFCGIEESDERVQEQRYPAVVSLEDTLTAPLEVLLRDADPDDPARLLYNHCRSLFKKSLGITDWASGSVLERAYLWALACKFTRRTPTPFGDFECQFVCEQVAAARIFKGRTLMPDNVQALKKNTLYCANEQKKSHPFADMWFLSPDNVLFLLEVGGTSGMDEANKKVTMLKIVLEEQDFNSLNIDGVVAIVLLPNIMDKLSSDKDVLAITGSQAQKLLGGLVQVLDWL</sequence>
<evidence type="ECO:0000313" key="3">
    <source>
        <dbReference type="Proteomes" id="UP001178507"/>
    </source>
</evidence>
<name>A0AA36HPM7_9DINO</name>
<evidence type="ECO:0000313" key="2">
    <source>
        <dbReference type="EMBL" id="CAJ1373009.1"/>
    </source>
</evidence>
<keyword evidence="3" id="KW-1185">Reference proteome</keyword>
<accession>A0AA36HPM7</accession>
<feature type="signal peptide" evidence="1">
    <location>
        <begin position="1"/>
        <end position="26"/>
    </location>
</feature>
<keyword evidence="1" id="KW-0732">Signal</keyword>
<dbReference type="EMBL" id="CAUJNA010000169">
    <property type="protein sequence ID" value="CAJ1373009.1"/>
    <property type="molecule type" value="Genomic_DNA"/>
</dbReference>
<dbReference type="Proteomes" id="UP001178507">
    <property type="component" value="Unassembled WGS sequence"/>
</dbReference>
<dbReference type="AlphaFoldDB" id="A0AA36HPM7"/>
<comment type="caution">
    <text evidence="2">The sequence shown here is derived from an EMBL/GenBank/DDBJ whole genome shotgun (WGS) entry which is preliminary data.</text>
</comment>
<reference evidence="2" key="1">
    <citation type="submission" date="2023-08" db="EMBL/GenBank/DDBJ databases">
        <authorList>
            <person name="Chen Y."/>
            <person name="Shah S."/>
            <person name="Dougan E. K."/>
            <person name="Thang M."/>
            <person name="Chan C."/>
        </authorList>
    </citation>
    <scope>NUCLEOTIDE SEQUENCE</scope>
</reference>
<proteinExistence type="predicted"/>
<protein>
    <submittedName>
        <fullName evidence="2">Uncharacterized protein</fullName>
    </submittedName>
</protein>
<evidence type="ECO:0000256" key="1">
    <source>
        <dbReference type="SAM" id="SignalP"/>
    </source>
</evidence>
<feature type="chain" id="PRO_5041416436" evidence="1">
    <location>
        <begin position="27"/>
        <end position="651"/>
    </location>
</feature>
<gene>
    <name evidence="2" type="ORF">EVOR1521_LOCUS2962</name>
</gene>